<accession>A0A9P6WPX3</accession>
<evidence type="ECO:0000256" key="5">
    <source>
        <dbReference type="ARBA" id="ARBA00023136"/>
    </source>
</evidence>
<gene>
    <name evidence="7" type="ORF">C6P40_004761</name>
</gene>
<keyword evidence="8" id="KW-1185">Reference proteome</keyword>
<dbReference type="AlphaFoldDB" id="A0A9P6WPX3"/>
<name>A0A9P6WPX3_9ASCO</name>
<dbReference type="Gene3D" id="1.10.10.1740">
    <property type="entry name" value="Transmembrane protein 14-like"/>
    <property type="match status" value="1"/>
</dbReference>
<evidence type="ECO:0000313" key="8">
    <source>
        <dbReference type="Proteomes" id="UP000697127"/>
    </source>
</evidence>
<feature type="transmembrane region" description="Helical" evidence="6">
    <location>
        <begin position="6"/>
        <end position="22"/>
    </location>
</feature>
<organism evidence="7 8">
    <name type="scientific">Pichia californica</name>
    <dbReference type="NCBI Taxonomy" id="460514"/>
    <lineage>
        <taxon>Eukaryota</taxon>
        <taxon>Fungi</taxon>
        <taxon>Dikarya</taxon>
        <taxon>Ascomycota</taxon>
        <taxon>Saccharomycotina</taxon>
        <taxon>Pichiomycetes</taxon>
        <taxon>Pichiales</taxon>
        <taxon>Pichiaceae</taxon>
        <taxon>Pichia</taxon>
    </lineage>
</organism>
<evidence type="ECO:0000313" key="7">
    <source>
        <dbReference type="EMBL" id="KAG0691155.1"/>
    </source>
</evidence>
<dbReference type="Pfam" id="PF03647">
    <property type="entry name" value="Tmemb_14"/>
    <property type="match status" value="1"/>
</dbReference>
<sequence length="102" mass="10536">MVAVSSYLLGTLTLVGALMAYIKKGSIPSLMSGGTISIIYFVGGALASKGKKSGLMVSLSASVILLVAGLVRSVITKFEKNVPLGLTFLGLVSTAYYGYLLL</sequence>
<keyword evidence="5 6" id="KW-0472">Membrane</keyword>
<evidence type="ECO:0000256" key="1">
    <source>
        <dbReference type="ARBA" id="ARBA00004370"/>
    </source>
</evidence>
<dbReference type="Proteomes" id="UP000697127">
    <property type="component" value="Unassembled WGS sequence"/>
</dbReference>
<evidence type="ECO:0000256" key="6">
    <source>
        <dbReference type="SAM" id="Phobius"/>
    </source>
</evidence>
<feature type="transmembrane region" description="Helical" evidence="6">
    <location>
        <begin position="82"/>
        <end position="99"/>
    </location>
</feature>
<dbReference type="GO" id="GO:0016020">
    <property type="term" value="C:membrane"/>
    <property type="evidence" value="ECO:0007669"/>
    <property type="project" value="UniProtKB-SubCell"/>
</dbReference>
<dbReference type="OrthoDB" id="5620at2759"/>
<comment type="caution">
    <text evidence="7">The sequence shown here is derived from an EMBL/GenBank/DDBJ whole genome shotgun (WGS) entry which is preliminary data.</text>
</comment>
<keyword evidence="4 6" id="KW-1133">Transmembrane helix</keyword>
<evidence type="ECO:0000256" key="4">
    <source>
        <dbReference type="ARBA" id="ARBA00022989"/>
    </source>
</evidence>
<comment type="similarity">
    <text evidence="2">Belongs to the TMEM14 family.</text>
</comment>
<evidence type="ECO:0000256" key="3">
    <source>
        <dbReference type="ARBA" id="ARBA00022692"/>
    </source>
</evidence>
<protein>
    <submittedName>
        <fullName evidence="7">Uncharacterized protein</fullName>
    </submittedName>
</protein>
<feature type="transmembrane region" description="Helical" evidence="6">
    <location>
        <begin position="54"/>
        <end position="75"/>
    </location>
</feature>
<evidence type="ECO:0000256" key="2">
    <source>
        <dbReference type="ARBA" id="ARBA00007590"/>
    </source>
</evidence>
<feature type="transmembrane region" description="Helical" evidence="6">
    <location>
        <begin position="29"/>
        <end position="48"/>
    </location>
</feature>
<dbReference type="InterPro" id="IPR044890">
    <property type="entry name" value="TMEM14_sf"/>
</dbReference>
<comment type="subcellular location">
    <subcellularLocation>
        <location evidence="1">Membrane</location>
    </subcellularLocation>
</comment>
<dbReference type="EMBL" id="PUHW01000007">
    <property type="protein sequence ID" value="KAG0691155.1"/>
    <property type="molecule type" value="Genomic_DNA"/>
</dbReference>
<reference evidence="7" key="1">
    <citation type="submission" date="2020-11" db="EMBL/GenBank/DDBJ databases">
        <title>Kefir isolates.</title>
        <authorList>
            <person name="Marcisauskas S."/>
            <person name="Kim Y."/>
            <person name="Blasche S."/>
        </authorList>
    </citation>
    <scope>NUCLEOTIDE SEQUENCE</scope>
    <source>
        <strain evidence="7">Olga-1</strain>
    </source>
</reference>
<dbReference type="InterPro" id="IPR005349">
    <property type="entry name" value="TMEM14"/>
</dbReference>
<proteinExistence type="inferred from homology"/>
<keyword evidence="3 6" id="KW-0812">Transmembrane</keyword>